<dbReference type="AlphaFoldDB" id="A0AAD4MWY6"/>
<name>A0AAD4MWY6_9BILA</name>
<proteinExistence type="predicted"/>
<evidence type="ECO:0000313" key="2">
    <source>
        <dbReference type="EMBL" id="KAI1706643.1"/>
    </source>
</evidence>
<sequence>MLIFFGVTGLYVVFVIVTVTKVFSDRGFWSLNLAQRMTFFQVLAISFFNGYAAGLCVYYEFVPITQFWIYTATYSWTTAHGLPGVIYIALNKTIRNDCIQIFKGSFKFKDAKYSVQNSKIVPAITGTGAAESENVRE</sequence>
<gene>
    <name evidence="2" type="ORF">DdX_12852</name>
</gene>
<keyword evidence="3" id="KW-1185">Reference proteome</keyword>
<dbReference type="InterPro" id="IPR019425">
    <property type="entry name" value="7TM_GPCR_serpentine_rcpt_Srt"/>
</dbReference>
<evidence type="ECO:0000256" key="1">
    <source>
        <dbReference type="SAM" id="Phobius"/>
    </source>
</evidence>
<protein>
    <submittedName>
        <fullName evidence="2">Serpentine type 7TM GPCR chemoreceptor srt domain-containing protein</fullName>
    </submittedName>
</protein>
<keyword evidence="1" id="KW-0812">Transmembrane</keyword>
<dbReference type="PANTHER" id="PTHR23021">
    <property type="entry name" value="SERPENTINE RECEPTOR, CLASS T"/>
    <property type="match status" value="1"/>
</dbReference>
<accession>A0AAD4MWY6</accession>
<feature type="transmembrane region" description="Helical" evidence="1">
    <location>
        <begin position="67"/>
        <end position="90"/>
    </location>
</feature>
<dbReference type="PANTHER" id="PTHR23021:SF11">
    <property type="entry name" value="SERPENTINE RECEPTOR, CLASS T"/>
    <property type="match status" value="1"/>
</dbReference>
<dbReference type="Pfam" id="PF10321">
    <property type="entry name" value="7TM_GPCR_Srt"/>
    <property type="match status" value="1"/>
</dbReference>
<keyword evidence="1" id="KW-0472">Membrane</keyword>
<reference evidence="2" key="1">
    <citation type="submission" date="2022-01" db="EMBL/GenBank/DDBJ databases">
        <title>Genome Sequence Resource for Two Populations of Ditylenchus destructor, the Migratory Endoparasitic Phytonematode.</title>
        <authorList>
            <person name="Zhang H."/>
            <person name="Lin R."/>
            <person name="Xie B."/>
        </authorList>
    </citation>
    <scope>NUCLEOTIDE SEQUENCE</scope>
    <source>
        <strain evidence="2">BazhouSP</strain>
    </source>
</reference>
<dbReference type="Proteomes" id="UP001201812">
    <property type="component" value="Unassembled WGS sequence"/>
</dbReference>
<feature type="transmembrane region" description="Helical" evidence="1">
    <location>
        <begin position="36"/>
        <end position="61"/>
    </location>
</feature>
<feature type="transmembrane region" description="Helical" evidence="1">
    <location>
        <begin position="6"/>
        <end position="24"/>
    </location>
</feature>
<keyword evidence="1" id="KW-1133">Transmembrane helix</keyword>
<dbReference type="EMBL" id="JAKKPZ010000046">
    <property type="protein sequence ID" value="KAI1706643.1"/>
    <property type="molecule type" value="Genomic_DNA"/>
</dbReference>
<comment type="caution">
    <text evidence="2">The sequence shown here is derived from an EMBL/GenBank/DDBJ whole genome shotgun (WGS) entry which is preliminary data.</text>
</comment>
<organism evidence="2 3">
    <name type="scientific">Ditylenchus destructor</name>
    <dbReference type="NCBI Taxonomy" id="166010"/>
    <lineage>
        <taxon>Eukaryota</taxon>
        <taxon>Metazoa</taxon>
        <taxon>Ecdysozoa</taxon>
        <taxon>Nematoda</taxon>
        <taxon>Chromadorea</taxon>
        <taxon>Rhabditida</taxon>
        <taxon>Tylenchina</taxon>
        <taxon>Tylenchomorpha</taxon>
        <taxon>Sphaerularioidea</taxon>
        <taxon>Anguinidae</taxon>
        <taxon>Anguininae</taxon>
        <taxon>Ditylenchus</taxon>
    </lineage>
</organism>
<evidence type="ECO:0000313" key="3">
    <source>
        <dbReference type="Proteomes" id="UP001201812"/>
    </source>
</evidence>